<name>A0A841F923_9ACTN</name>
<evidence type="ECO:0000256" key="2">
    <source>
        <dbReference type="ARBA" id="ARBA00023034"/>
    </source>
</evidence>
<reference evidence="5 6" key="1">
    <citation type="submission" date="2020-08" db="EMBL/GenBank/DDBJ databases">
        <title>Genomic Encyclopedia of Type Strains, Phase IV (KMG-IV): sequencing the most valuable type-strain genomes for metagenomic binning, comparative biology and taxonomic classification.</title>
        <authorList>
            <person name="Goeker M."/>
        </authorList>
    </citation>
    <scope>NUCLEOTIDE SEQUENCE [LARGE SCALE GENOMIC DNA]</scope>
    <source>
        <strain evidence="5 6">YIM 65646</strain>
    </source>
</reference>
<dbReference type="Proteomes" id="UP000548476">
    <property type="component" value="Unassembled WGS sequence"/>
</dbReference>
<evidence type="ECO:0008006" key="7">
    <source>
        <dbReference type="Google" id="ProtNLM"/>
    </source>
</evidence>
<dbReference type="GO" id="GO:0070273">
    <property type="term" value="F:phosphatidylinositol-4-phosphate binding"/>
    <property type="evidence" value="ECO:0007669"/>
    <property type="project" value="InterPro"/>
</dbReference>
<dbReference type="GO" id="GO:0012505">
    <property type="term" value="C:endomembrane system"/>
    <property type="evidence" value="ECO:0007669"/>
    <property type="project" value="UniProtKB-ARBA"/>
</dbReference>
<dbReference type="EMBL" id="JACHGT010000001">
    <property type="protein sequence ID" value="MBB6032746.1"/>
    <property type="molecule type" value="Genomic_DNA"/>
</dbReference>
<sequence>MDDRLPVRDELFLLSHEESGKPLIHVPSLSAGLAGSLLIDLALRGLIDGTHGRISAWQRDQAGDRPAPGLIGEGMEGQAVAEIRGTGSTRGAYDWIMTWHPGMYERVCAEMVTVGVLMPKTTRRLGLLPVTRHVPTQEAYVSRARGALRRTVTGVVAPDAGYAALCGLLYVMQLEGALHLSTGGAALRKQLFAIADRHTPTIREILSAVDKAVGELATAAF</sequence>
<evidence type="ECO:0000256" key="4">
    <source>
        <dbReference type="ARBA" id="ARBA00023136"/>
    </source>
</evidence>
<evidence type="ECO:0000256" key="3">
    <source>
        <dbReference type="ARBA" id="ARBA00023121"/>
    </source>
</evidence>
<keyword evidence="2" id="KW-0333">Golgi apparatus</keyword>
<keyword evidence="4" id="KW-0472">Membrane</keyword>
<gene>
    <name evidence="5" type="ORF">HNR73_000588</name>
</gene>
<dbReference type="InterPro" id="IPR008628">
    <property type="entry name" value="GPP34-like"/>
</dbReference>
<protein>
    <recommendedName>
        <fullName evidence="7">GPP34 family phosphoprotein</fullName>
    </recommendedName>
</protein>
<dbReference type="Pfam" id="PF05719">
    <property type="entry name" value="GPP34"/>
    <property type="match status" value="1"/>
</dbReference>
<dbReference type="RefSeq" id="WP_184785615.1">
    <property type="nucleotide sequence ID" value="NZ_BONT01000034.1"/>
</dbReference>
<evidence type="ECO:0000256" key="1">
    <source>
        <dbReference type="ARBA" id="ARBA00004255"/>
    </source>
</evidence>
<comment type="subcellular location">
    <subcellularLocation>
        <location evidence="1">Golgi apparatus membrane</location>
        <topology evidence="1">Peripheral membrane protein</topology>
        <orientation evidence="1">Cytoplasmic side</orientation>
    </subcellularLocation>
</comment>
<keyword evidence="3" id="KW-0446">Lipid-binding</keyword>
<accession>A0A841F923</accession>
<proteinExistence type="predicted"/>
<evidence type="ECO:0000313" key="5">
    <source>
        <dbReference type="EMBL" id="MBB6032746.1"/>
    </source>
</evidence>
<dbReference type="InterPro" id="IPR038261">
    <property type="entry name" value="GPP34-like_sf"/>
</dbReference>
<organism evidence="5 6">
    <name type="scientific">Phytomonospora endophytica</name>
    <dbReference type="NCBI Taxonomy" id="714109"/>
    <lineage>
        <taxon>Bacteria</taxon>
        <taxon>Bacillati</taxon>
        <taxon>Actinomycetota</taxon>
        <taxon>Actinomycetes</taxon>
        <taxon>Micromonosporales</taxon>
        <taxon>Micromonosporaceae</taxon>
        <taxon>Phytomonospora</taxon>
    </lineage>
</organism>
<comment type="caution">
    <text evidence="5">The sequence shown here is derived from an EMBL/GenBank/DDBJ whole genome shotgun (WGS) entry which is preliminary data.</text>
</comment>
<dbReference type="Gene3D" id="1.10.3630.10">
    <property type="entry name" value="yeast vps74-n-term truncation variant domain like"/>
    <property type="match status" value="1"/>
</dbReference>
<dbReference type="GO" id="GO:0005737">
    <property type="term" value="C:cytoplasm"/>
    <property type="evidence" value="ECO:0007669"/>
    <property type="project" value="UniProtKB-ARBA"/>
</dbReference>
<evidence type="ECO:0000313" key="6">
    <source>
        <dbReference type="Proteomes" id="UP000548476"/>
    </source>
</evidence>
<keyword evidence="6" id="KW-1185">Reference proteome</keyword>
<dbReference type="AlphaFoldDB" id="A0A841F923"/>